<dbReference type="RefSeq" id="XP_041219428.1">
    <property type="nucleotide sequence ID" value="XM_041373059.1"/>
</dbReference>
<dbReference type="AlphaFoldDB" id="A0AAD4DU27"/>
<feature type="compositionally biased region" description="Polar residues" evidence="1">
    <location>
        <begin position="221"/>
        <end position="230"/>
    </location>
</feature>
<evidence type="ECO:0000313" key="3">
    <source>
        <dbReference type="Proteomes" id="UP001195769"/>
    </source>
</evidence>
<feature type="compositionally biased region" description="Basic residues" evidence="1">
    <location>
        <begin position="197"/>
        <end position="215"/>
    </location>
</feature>
<comment type="caution">
    <text evidence="2">The sequence shown here is derived from an EMBL/GenBank/DDBJ whole genome shotgun (WGS) entry which is preliminary data.</text>
</comment>
<gene>
    <name evidence="2" type="ORF">F5891DRAFT_743213</name>
</gene>
<dbReference type="Pfam" id="PF09725">
    <property type="entry name" value="Fra10Ac1"/>
    <property type="match status" value="1"/>
</dbReference>
<proteinExistence type="predicted"/>
<organism evidence="2 3">
    <name type="scientific">Suillus fuscotomentosus</name>
    <dbReference type="NCBI Taxonomy" id="1912939"/>
    <lineage>
        <taxon>Eukaryota</taxon>
        <taxon>Fungi</taxon>
        <taxon>Dikarya</taxon>
        <taxon>Basidiomycota</taxon>
        <taxon>Agaricomycotina</taxon>
        <taxon>Agaricomycetes</taxon>
        <taxon>Agaricomycetidae</taxon>
        <taxon>Boletales</taxon>
        <taxon>Suillineae</taxon>
        <taxon>Suillaceae</taxon>
        <taxon>Suillus</taxon>
    </lineage>
</organism>
<sequence>MSALYKPYVSNRKTTAAAPTVTEFDILKASHKFLRDGADDEASTSWNDQLAQKYYESLYREFAICDLKHYRSGNFSLRWRTETEVLSGTGETTCANARCVEHAASSTSLTTLELPFTYEEHGQRKEALVKVVLCSKCVRKIMWKRKHEKRSEGEGEGVEAKTGESDKVKMDEDRRAPESRSRTKDVELDDIDDEQHRARRRRSSRSRSPRAHKRNRDASPTLLQTRNSGS</sequence>
<dbReference type="InterPro" id="IPR019129">
    <property type="entry name" value="Folate-sensitive_fs_Fra10Ac1"/>
</dbReference>
<evidence type="ECO:0000256" key="1">
    <source>
        <dbReference type="SAM" id="MobiDB-lite"/>
    </source>
</evidence>
<keyword evidence="3" id="KW-1185">Reference proteome</keyword>
<protein>
    <submittedName>
        <fullName evidence="2">Folate-sensitive fragile site protein Fra10Ac1-domain-containing protein</fullName>
    </submittedName>
</protein>
<dbReference type="GeneID" id="64667357"/>
<dbReference type="Proteomes" id="UP001195769">
    <property type="component" value="Unassembled WGS sequence"/>
</dbReference>
<dbReference type="EMBL" id="JABBWK010000089">
    <property type="protein sequence ID" value="KAG1893852.1"/>
    <property type="molecule type" value="Genomic_DNA"/>
</dbReference>
<feature type="compositionally biased region" description="Basic and acidic residues" evidence="1">
    <location>
        <begin position="149"/>
        <end position="186"/>
    </location>
</feature>
<name>A0AAD4DU27_9AGAM</name>
<feature type="region of interest" description="Disordered" evidence="1">
    <location>
        <begin position="146"/>
        <end position="230"/>
    </location>
</feature>
<evidence type="ECO:0000313" key="2">
    <source>
        <dbReference type="EMBL" id="KAG1893852.1"/>
    </source>
</evidence>
<accession>A0AAD4DU27</accession>
<reference evidence="2" key="1">
    <citation type="journal article" date="2020" name="New Phytol.">
        <title>Comparative genomics reveals dynamic genome evolution in host specialist ectomycorrhizal fungi.</title>
        <authorList>
            <person name="Lofgren L.A."/>
            <person name="Nguyen N.H."/>
            <person name="Vilgalys R."/>
            <person name="Ruytinx J."/>
            <person name="Liao H.L."/>
            <person name="Branco S."/>
            <person name="Kuo A."/>
            <person name="LaButti K."/>
            <person name="Lipzen A."/>
            <person name="Andreopoulos W."/>
            <person name="Pangilinan J."/>
            <person name="Riley R."/>
            <person name="Hundley H."/>
            <person name="Na H."/>
            <person name="Barry K."/>
            <person name="Grigoriev I.V."/>
            <person name="Stajich J.E."/>
            <person name="Kennedy P.G."/>
        </authorList>
    </citation>
    <scope>NUCLEOTIDE SEQUENCE</scope>
    <source>
        <strain evidence="2">FC203</strain>
    </source>
</reference>